<feature type="transmembrane region" description="Helical" evidence="3">
    <location>
        <begin position="694"/>
        <end position="715"/>
    </location>
</feature>
<dbReference type="Gene3D" id="3.80.10.10">
    <property type="entry name" value="Ribonuclease Inhibitor"/>
    <property type="match status" value="2"/>
</dbReference>
<keyword evidence="2" id="KW-0677">Repeat</keyword>
<dbReference type="Pfam" id="PF13855">
    <property type="entry name" value="LRR_8"/>
    <property type="match status" value="1"/>
</dbReference>
<keyword evidence="3" id="KW-0812">Transmembrane</keyword>
<dbReference type="SUPFAM" id="SSF52058">
    <property type="entry name" value="L domain-like"/>
    <property type="match status" value="1"/>
</dbReference>
<feature type="chain" id="PRO_5032463599" evidence="4">
    <location>
        <begin position="31"/>
        <end position="769"/>
    </location>
</feature>
<evidence type="ECO:0000256" key="1">
    <source>
        <dbReference type="ARBA" id="ARBA00022614"/>
    </source>
</evidence>
<accession>A0A815P4V0</accession>
<dbReference type="InterPro" id="IPR001611">
    <property type="entry name" value="Leu-rich_rpt"/>
</dbReference>
<dbReference type="InterPro" id="IPR003591">
    <property type="entry name" value="Leu-rich_rpt_typical-subtyp"/>
</dbReference>
<dbReference type="AlphaFoldDB" id="A0A815P4V0"/>
<comment type="caution">
    <text evidence="5">The sequence shown here is derived from an EMBL/GenBank/DDBJ whole genome shotgun (WGS) entry which is preliminary data.</text>
</comment>
<evidence type="ECO:0000256" key="4">
    <source>
        <dbReference type="SAM" id="SignalP"/>
    </source>
</evidence>
<organism evidence="5 6">
    <name type="scientific">Rotaria sordida</name>
    <dbReference type="NCBI Taxonomy" id="392033"/>
    <lineage>
        <taxon>Eukaryota</taxon>
        <taxon>Metazoa</taxon>
        <taxon>Spiralia</taxon>
        <taxon>Gnathifera</taxon>
        <taxon>Rotifera</taxon>
        <taxon>Eurotatoria</taxon>
        <taxon>Bdelloidea</taxon>
        <taxon>Philodinida</taxon>
        <taxon>Philodinidae</taxon>
        <taxon>Rotaria</taxon>
    </lineage>
</organism>
<keyword evidence="6" id="KW-1185">Reference proteome</keyword>
<dbReference type="EMBL" id="CAJNOL010001970">
    <property type="protein sequence ID" value="CAF1444193.1"/>
    <property type="molecule type" value="Genomic_DNA"/>
</dbReference>
<dbReference type="PANTHER" id="PTHR45712:SF22">
    <property type="entry name" value="INSULIN-LIKE GROWTH FACTOR-BINDING PROTEIN COMPLEX ACID LABILE SUBUNIT"/>
    <property type="match status" value="1"/>
</dbReference>
<keyword evidence="1" id="KW-0433">Leucine-rich repeat</keyword>
<sequence>MIYIDVKKFHVNPILIFLIILLFCLTTINSYPCPSECICKPIDKSDEDFILMNYIIDCTNVTFNSNQFIYYAQSWSIVEEKINDNDYSDDDSNIINNYIISIDLTNSSSLKPFNNQTIQLTGFSYSLYSLSLASQTKNFSIELNAFNSILYQNLKILNLSSCCQQIPNECPQIFRPLNKLQVLDLSGSDMYKSCLNTPDTISSTLRDLILRNNIYDTNTFSHSSRLFDGIRTITGKLDLQYSYFNMGRQLEGNCLFDLFNSITILDLSYVQFNSLSNNIENHLTHLLKCKTQSNHIRHGEQLKSLYLRQLNIEYLPEWFINERFPELNQLDLSYNNIYHIDIRTFTKLTSISLAYNRIEFDKILFRTTKPLYESINLRSISQNRQSNLQTQLEYLFKFTTNIDYSENNEILSNNITKFLIDIDFSNEISLNLSKTNIYSFDIQDISKFDDLNRLDISLNYLNELNLQKQIKLKYLDCSNQYIKTLILNKDNSDLIELKCSNNSLKTIENFSLLNRKNLKFIDLSYNLIESIENLFINLNSQELHTINLKSNLIKQITTNIFHKKLTSLYFIDLSSNQINLIQKYSFQSPNLQILDLTNNPLKNIEIKFLFTSSLHLFYIINNTQQLINRCAQSTSNDNLLLTYITWFEQNGTYMKNTQIEKSQQIQFDKCLHRYISRSKVKWIKINDIYHFKHLSLYITITAITIGIILGIIYLYRKNNIMFFTNLQRYRPLDGHSLVENTDDICHHEHEDDEIILNLDEVSFNTKIQS</sequence>
<dbReference type="InterPro" id="IPR032675">
    <property type="entry name" value="LRR_dom_sf"/>
</dbReference>
<dbReference type="SUPFAM" id="SSF52047">
    <property type="entry name" value="RNI-like"/>
    <property type="match status" value="1"/>
</dbReference>
<dbReference type="Proteomes" id="UP000663870">
    <property type="component" value="Unassembled WGS sequence"/>
</dbReference>
<evidence type="ECO:0000313" key="6">
    <source>
        <dbReference type="Proteomes" id="UP000663870"/>
    </source>
</evidence>
<evidence type="ECO:0000313" key="5">
    <source>
        <dbReference type="EMBL" id="CAF1444193.1"/>
    </source>
</evidence>
<dbReference type="PROSITE" id="PS51450">
    <property type="entry name" value="LRR"/>
    <property type="match status" value="3"/>
</dbReference>
<feature type="signal peptide" evidence="4">
    <location>
        <begin position="1"/>
        <end position="30"/>
    </location>
</feature>
<dbReference type="SMART" id="SM00369">
    <property type="entry name" value="LRR_TYP"/>
    <property type="match status" value="5"/>
</dbReference>
<keyword evidence="3" id="KW-0472">Membrane</keyword>
<evidence type="ECO:0000256" key="2">
    <source>
        <dbReference type="ARBA" id="ARBA00022737"/>
    </source>
</evidence>
<gene>
    <name evidence="5" type="ORF">JXQ802_LOCUS37189</name>
</gene>
<reference evidence="5" key="1">
    <citation type="submission" date="2021-02" db="EMBL/GenBank/DDBJ databases">
        <authorList>
            <person name="Nowell W R."/>
        </authorList>
    </citation>
    <scope>NUCLEOTIDE SEQUENCE</scope>
</reference>
<proteinExistence type="predicted"/>
<protein>
    <submittedName>
        <fullName evidence="5">Uncharacterized protein</fullName>
    </submittedName>
</protein>
<evidence type="ECO:0000256" key="3">
    <source>
        <dbReference type="SAM" id="Phobius"/>
    </source>
</evidence>
<keyword evidence="3" id="KW-1133">Transmembrane helix</keyword>
<dbReference type="InterPro" id="IPR050333">
    <property type="entry name" value="SLRP"/>
</dbReference>
<name>A0A815P4V0_9BILA</name>
<dbReference type="PANTHER" id="PTHR45712">
    <property type="entry name" value="AGAP008170-PA"/>
    <property type="match status" value="1"/>
</dbReference>
<keyword evidence="4" id="KW-0732">Signal</keyword>